<dbReference type="PATRIC" id="fig|658445.3.peg.2009"/>
<keyword evidence="2" id="KW-1185">Reference proteome</keyword>
<gene>
    <name evidence="1" type="ORF">H744_2c0112</name>
</gene>
<dbReference type="EMBL" id="CP005974">
    <property type="protein sequence ID" value="AJR06874.1"/>
    <property type="molecule type" value="Genomic_DNA"/>
</dbReference>
<dbReference type="OrthoDB" id="8910510at2"/>
<sequence>MALHAIIDHKDYQSLSAPAQSLLWTIARQYNGYNNGWLKGTLEILKPWGWKKDRLKACLKELKDKDWLRVTRVPRYPKDPYRYALSWEEINSDKDGMDEGAKAYPKRSLK</sequence>
<dbReference type="Proteomes" id="UP000032303">
    <property type="component" value="Chromosome 2"/>
</dbReference>
<evidence type="ECO:0000313" key="1">
    <source>
        <dbReference type="EMBL" id="AJR06874.1"/>
    </source>
</evidence>
<evidence type="ECO:0000313" key="2">
    <source>
        <dbReference type="Proteomes" id="UP000032303"/>
    </source>
</evidence>
<dbReference type="HOGENOM" id="CLU_2168607_0_0_6"/>
<reference evidence="1 2" key="1">
    <citation type="submission" date="2013-05" db="EMBL/GenBank/DDBJ databases">
        <title>Complete genome sequence of the lipase-producing bacterium Photobacterium gaetbulicola Gung47.</title>
        <authorList>
            <person name="Kim Y.-O."/>
        </authorList>
    </citation>
    <scope>NUCLEOTIDE SEQUENCE [LARGE SCALE GENOMIC DNA]</scope>
    <source>
        <strain evidence="1 2">Gung47</strain>
    </source>
</reference>
<name>A0A0C5WP87_9GAMM</name>
<accession>A0A0C5WP87</accession>
<dbReference type="AlphaFoldDB" id="A0A0C5WP87"/>
<protein>
    <submittedName>
        <fullName evidence="1">Uncharacterized protein</fullName>
    </submittedName>
</protein>
<proteinExistence type="predicted"/>
<organism evidence="1 2">
    <name type="scientific">Photobacterium gaetbulicola Gung47</name>
    <dbReference type="NCBI Taxonomy" id="658445"/>
    <lineage>
        <taxon>Bacteria</taxon>
        <taxon>Pseudomonadati</taxon>
        <taxon>Pseudomonadota</taxon>
        <taxon>Gammaproteobacteria</taxon>
        <taxon>Vibrionales</taxon>
        <taxon>Vibrionaceae</taxon>
        <taxon>Photobacterium</taxon>
    </lineage>
</organism>
<dbReference type="KEGG" id="pgb:H744_2c0112"/>